<reference evidence="1" key="1">
    <citation type="submission" date="2019-04" db="EMBL/GenBank/DDBJ databases">
        <title>Microbes associate with the intestines of laboratory mice.</title>
        <authorList>
            <person name="Navarre W."/>
            <person name="Wong E."/>
            <person name="Huang K."/>
            <person name="Tropini C."/>
            <person name="Ng K."/>
            <person name="Yu B."/>
        </authorList>
    </citation>
    <scope>NUCLEOTIDE SEQUENCE</scope>
    <source>
        <strain evidence="1">NM04_E33</strain>
    </source>
</reference>
<proteinExistence type="predicted"/>
<keyword evidence="2" id="KW-1185">Reference proteome</keyword>
<evidence type="ECO:0000313" key="1">
    <source>
        <dbReference type="EMBL" id="TGY77780.1"/>
    </source>
</evidence>
<gene>
    <name evidence="1" type="ORF">E5331_13155</name>
</gene>
<accession>A0AC61RHT6</accession>
<dbReference type="EMBL" id="SRYB01000020">
    <property type="protein sequence ID" value="TGY77780.1"/>
    <property type="molecule type" value="Genomic_DNA"/>
</dbReference>
<evidence type="ECO:0000313" key="2">
    <source>
        <dbReference type="Proteomes" id="UP000306319"/>
    </source>
</evidence>
<dbReference type="Proteomes" id="UP000306319">
    <property type="component" value="Unassembled WGS sequence"/>
</dbReference>
<comment type="caution">
    <text evidence="1">The sequence shown here is derived from an EMBL/GenBank/DDBJ whole genome shotgun (WGS) entry which is preliminary data.</text>
</comment>
<organism evidence="1 2">
    <name type="scientific">Lepagella muris</name>
    <dbReference type="NCBI Taxonomy" id="3032870"/>
    <lineage>
        <taxon>Bacteria</taxon>
        <taxon>Pseudomonadati</taxon>
        <taxon>Bacteroidota</taxon>
        <taxon>Bacteroidia</taxon>
        <taxon>Bacteroidales</taxon>
        <taxon>Muribaculaceae</taxon>
        <taxon>Lepagella</taxon>
    </lineage>
</organism>
<name>A0AC61RHT6_9BACT</name>
<protein>
    <submittedName>
        <fullName evidence="1">Uncharacterized protein</fullName>
    </submittedName>
</protein>
<sequence>MKLPLLKLICAWMAFVTCTATAQTNIKKAFDAIIDNSIVTENHSLEMDPSTGEKVSQMDYYEFKMPADKFGIIKNAVGAFDKDKHLCFGLFSGNDRQPSSPWSLAVGDGQRSVNILTYGGEYIYALFSAPKEEDPNGIYRYAHGLSYRQKNDSIYGILATTYALTLKARQDINEKKKLKKSFQLSEDVLESFNNKDFNLNDLSALMKQDSWFDTLMTYIQGLESETIATQRSLATKIYKHTANIKSAKDVTEQDRTTAIRILSDLINTPLDSVVKNLLSSALQNL</sequence>